<keyword evidence="10" id="KW-1185">Reference proteome</keyword>
<comment type="subcellular location">
    <subcellularLocation>
        <location evidence="1">Cell membrane</location>
        <topology evidence="1">Multi-pass membrane protein</topology>
    </subcellularLocation>
</comment>
<feature type="transmembrane region" description="Helical" evidence="8">
    <location>
        <begin position="197"/>
        <end position="219"/>
    </location>
</feature>
<keyword evidence="4" id="KW-1003">Cell membrane</keyword>
<feature type="transmembrane region" description="Helical" evidence="8">
    <location>
        <begin position="12"/>
        <end position="33"/>
    </location>
</feature>
<keyword evidence="7 8" id="KW-0472">Membrane</keyword>
<proteinExistence type="inferred from homology"/>
<dbReference type="GO" id="GO:0005886">
    <property type="term" value="C:plasma membrane"/>
    <property type="evidence" value="ECO:0007669"/>
    <property type="project" value="UniProtKB-SubCell"/>
</dbReference>
<accession>A0A934V6X5</accession>
<evidence type="ECO:0000313" key="10">
    <source>
        <dbReference type="Proteomes" id="UP000635245"/>
    </source>
</evidence>
<evidence type="ECO:0000256" key="3">
    <source>
        <dbReference type="ARBA" id="ARBA00022448"/>
    </source>
</evidence>
<organism evidence="9 10">
    <name type="scientific">Prauserella cavernicola</name>
    <dbReference type="NCBI Taxonomy" id="2800127"/>
    <lineage>
        <taxon>Bacteria</taxon>
        <taxon>Bacillati</taxon>
        <taxon>Actinomycetota</taxon>
        <taxon>Actinomycetes</taxon>
        <taxon>Pseudonocardiales</taxon>
        <taxon>Pseudonocardiaceae</taxon>
        <taxon>Prauserella</taxon>
    </lineage>
</organism>
<dbReference type="InterPro" id="IPR037294">
    <property type="entry name" value="ABC_BtuC-like"/>
</dbReference>
<comment type="similarity">
    <text evidence="2">Belongs to the binding-protein-dependent transport system permease family. FecCD subfamily.</text>
</comment>
<feature type="transmembrane region" description="Helical" evidence="8">
    <location>
        <begin position="240"/>
        <end position="266"/>
    </location>
</feature>
<feature type="transmembrane region" description="Helical" evidence="8">
    <location>
        <begin position="309"/>
        <end position="328"/>
    </location>
</feature>
<dbReference type="Pfam" id="PF01032">
    <property type="entry name" value="FecCD"/>
    <property type="match status" value="1"/>
</dbReference>
<keyword evidence="3" id="KW-0813">Transport</keyword>
<evidence type="ECO:0000256" key="4">
    <source>
        <dbReference type="ARBA" id="ARBA00022475"/>
    </source>
</evidence>
<evidence type="ECO:0000256" key="7">
    <source>
        <dbReference type="ARBA" id="ARBA00023136"/>
    </source>
</evidence>
<keyword evidence="5 8" id="KW-0812">Transmembrane</keyword>
<dbReference type="EMBL" id="JAENJH010000004">
    <property type="protein sequence ID" value="MBK1786670.1"/>
    <property type="molecule type" value="Genomic_DNA"/>
</dbReference>
<reference evidence="9" key="1">
    <citation type="submission" date="2020-12" db="EMBL/GenBank/DDBJ databases">
        <title>Prauserella sp. ASG 168, a novel actinomycete isolated from cave rock.</title>
        <authorList>
            <person name="Suriyachadkun C."/>
        </authorList>
    </citation>
    <scope>NUCLEOTIDE SEQUENCE</scope>
    <source>
        <strain evidence="9">ASG 168</strain>
    </source>
</reference>
<feature type="transmembrane region" description="Helical" evidence="8">
    <location>
        <begin position="148"/>
        <end position="170"/>
    </location>
</feature>
<dbReference type="InterPro" id="IPR000522">
    <property type="entry name" value="ABC_transptr_permease_BtuC"/>
</dbReference>
<dbReference type="GO" id="GO:0033214">
    <property type="term" value="P:siderophore-iron import into cell"/>
    <property type="evidence" value="ECO:0007669"/>
    <property type="project" value="TreeGrafter"/>
</dbReference>
<dbReference type="SUPFAM" id="SSF81345">
    <property type="entry name" value="ABC transporter involved in vitamin B12 uptake, BtuC"/>
    <property type="match status" value="1"/>
</dbReference>
<feature type="transmembrane region" description="Helical" evidence="8">
    <location>
        <begin position="97"/>
        <end position="115"/>
    </location>
</feature>
<evidence type="ECO:0000256" key="6">
    <source>
        <dbReference type="ARBA" id="ARBA00022989"/>
    </source>
</evidence>
<evidence type="ECO:0000256" key="1">
    <source>
        <dbReference type="ARBA" id="ARBA00004651"/>
    </source>
</evidence>
<dbReference type="PANTHER" id="PTHR30472">
    <property type="entry name" value="FERRIC ENTEROBACTIN TRANSPORT SYSTEM PERMEASE PROTEIN"/>
    <property type="match status" value="1"/>
</dbReference>
<protein>
    <submittedName>
        <fullName evidence="9">Iron chelate uptake ABC transporter family permease subunit</fullName>
    </submittedName>
</protein>
<feature type="transmembrane region" description="Helical" evidence="8">
    <location>
        <begin position="121"/>
        <end position="141"/>
    </location>
</feature>
<dbReference type="GO" id="GO:0022857">
    <property type="term" value="F:transmembrane transporter activity"/>
    <property type="evidence" value="ECO:0007669"/>
    <property type="project" value="InterPro"/>
</dbReference>
<name>A0A934V6X5_9PSEU</name>
<evidence type="ECO:0000256" key="2">
    <source>
        <dbReference type="ARBA" id="ARBA00007935"/>
    </source>
</evidence>
<comment type="caution">
    <text evidence="9">The sequence shown here is derived from an EMBL/GenBank/DDBJ whole genome shotgun (WGS) entry which is preliminary data.</text>
</comment>
<dbReference type="PANTHER" id="PTHR30472:SF24">
    <property type="entry name" value="FERRIC ENTEROBACTIN TRANSPORT SYSTEM PERMEASE PROTEIN FEPG"/>
    <property type="match status" value="1"/>
</dbReference>
<feature type="transmembrane region" description="Helical" evidence="8">
    <location>
        <begin position="67"/>
        <end position="85"/>
    </location>
</feature>
<keyword evidence="6 8" id="KW-1133">Transmembrane helix</keyword>
<sequence length="337" mass="34036">MARARLRERARVGSVTTALAIAALAAFLAALSYGDFSISLPDLLASLTGQGLPTVDYVVHRLRLPRAVTGLLVGIAFGLAGVLFQRLLRNPLASPDVIGVTSGASASAVLSILLFGASGAALSGSALAGALLTAALIYTLAWQRGISGYRLVLIGIGISAGLSSLVSFLMTRADLSAAEQALVWLTGSLYLSSWDTVVPLTACLAVLVPAALVLARALPRLQLGDDTARGLGLPVERSRLGLLVVAVCLAGVATAAAGPVAFVAFVSGPIAARLIGGARPAVVPAALVGALVTLVSDFVAQHLLGGHQFPVGVVTGAVGAPYLLWLLAMTNRAGRGG</sequence>
<evidence type="ECO:0000256" key="5">
    <source>
        <dbReference type="ARBA" id="ARBA00022692"/>
    </source>
</evidence>
<dbReference type="CDD" id="cd06550">
    <property type="entry name" value="TM_ABC_iron-siderophores_like"/>
    <property type="match status" value="1"/>
</dbReference>
<evidence type="ECO:0000256" key="8">
    <source>
        <dbReference type="SAM" id="Phobius"/>
    </source>
</evidence>
<dbReference type="Proteomes" id="UP000635245">
    <property type="component" value="Unassembled WGS sequence"/>
</dbReference>
<dbReference type="Gene3D" id="1.10.3470.10">
    <property type="entry name" value="ABC transporter involved in vitamin B12 uptake, BtuC"/>
    <property type="match status" value="1"/>
</dbReference>
<gene>
    <name evidence="9" type="ORF">JHE00_20265</name>
</gene>
<dbReference type="AlphaFoldDB" id="A0A934V6X5"/>
<evidence type="ECO:0000313" key="9">
    <source>
        <dbReference type="EMBL" id="MBK1786670.1"/>
    </source>
</evidence>